<reference evidence="7 8" key="1">
    <citation type="submission" date="2018-07" db="EMBL/GenBank/DDBJ databases">
        <title>Freshwater and sediment microbial communities from various areas in North America, analyzing microbe dynamics in response to fracking.</title>
        <authorList>
            <person name="Lamendella R."/>
        </authorList>
    </citation>
    <scope>NUCLEOTIDE SEQUENCE [LARGE SCALE GENOMIC DNA]</scope>
    <source>
        <strain evidence="7 8">160A</strain>
    </source>
</reference>
<evidence type="ECO:0000256" key="4">
    <source>
        <dbReference type="SAM" id="Phobius"/>
    </source>
</evidence>
<name>A0A368V0H3_9BACT</name>
<dbReference type="GO" id="GO:0007165">
    <property type="term" value="P:signal transduction"/>
    <property type="evidence" value="ECO:0007669"/>
    <property type="project" value="UniProtKB-KW"/>
</dbReference>
<dbReference type="AlphaFoldDB" id="A0A368V0H3"/>
<evidence type="ECO:0000313" key="7">
    <source>
        <dbReference type="EMBL" id="RCW34559.1"/>
    </source>
</evidence>
<dbReference type="InterPro" id="IPR004089">
    <property type="entry name" value="MCPsignal_dom"/>
</dbReference>
<dbReference type="Proteomes" id="UP000252733">
    <property type="component" value="Unassembled WGS sequence"/>
</dbReference>
<accession>A0A368V0H3</accession>
<evidence type="ECO:0000256" key="2">
    <source>
        <dbReference type="ARBA" id="ARBA00029447"/>
    </source>
</evidence>
<dbReference type="EMBL" id="QPIZ01000011">
    <property type="protein sequence ID" value="RCW34559.1"/>
    <property type="molecule type" value="Genomic_DNA"/>
</dbReference>
<keyword evidence="1" id="KW-0145">Chemotaxis</keyword>
<proteinExistence type="inferred from homology"/>
<keyword evidence="4" id="KW-1133">Transmembrane helix</keyword>
<feature type="transmembrane region" description="Helical" evidence="4">
    <location>
        <begin position="286"/>
        <end position="305"/>
    </location>
</feature>
<gene>
    <name evidence="7" type="ORF">DFO77_11160</name>
</gene>
<organism evidence="7 8">
    <name type="scientific">Marinilabilia salmonicolor</name>
    <dbReference type="NCBI Taxonomy" id="989"/>
    <lineage>
        <taxon>Bacteria</taxon>
        <taxon>Pseudomonadati</taxon>
        <taxon>Bacteroidota</taxon>
        <taxon>Bacteroidia</taxon>
        <taxon>Marinilabiliales</taxon>
        <taxon>Marinilabiliaceae</taxon>
        <taxon>Marinilabilia</taxon>
    </lineage>
</organism>
<dbReference type="GO" id="GO:0004888">
    <property type="term" value="F:transmembrane signaling receptor activity"/>
    <property type="evidence" value="ECO:0007669"/>
    <property type="project" value="TreeGrafter"/>
</dbReference>
<keyword evidence="3" id="KW-0807">Transducer</keyword>
<dbReference type="CDD" id="cd06225">
    <property type="entry name" value="HAMP"/>
    <property type="match status" value="1"/>
</dbReference>
<evidence type="ECO:0000259" key="6">
    <source>
        <dbReference type="PROSITE" id="PS50885"/>
    </source>
</evidence>
<evidence type="ECO:0000256" key="3">
    <source>
        <dbReference type="PROSITE-ProRule" id="PRU00284"/>
    </source>
</evidence>
<comment type="caution">
    <text evidence="7">The sequence shown here is derived from an EMBL/GenBank/DDBJ whole genome shotgun (WGS) entry which is preliminary data.</text>
</comment>
<dbReference type="SUPFAM" id="SSF58104">
    <property type="entry name" value="Methyl-accepting chemotaxis protein (MCP) signaling domain"/>
    <property type="match status" value="1"/>
</dbReference>
<comment type="similarity">
    <text evidence="2">Belongs to the methyl-accepting chemotaxis (MCP) protein family.</text>
</comment>
<dbReference type="Gene3D" id="1.10.287.950">
    <property type="entry name" value="Methyl-accepting chemotaxis protein"/>
    <property type="match status" value="1"/>
</dbReference>
<dbReference type="InterPro" id="IPR051310">
    <property type="entry name" value="MCP_chemotaxis"/>
</dbReference>
<evidence type="ECO:0000259" key="5">
    <source>
        <dbReference type="PROSITE" id="PS50111"/>
    </source>
</evidence>
<dbReference type="PROSITE" id="PS50111">
    <property type="entry name" value="CHEMOTAXIS_TRANSDUC_2"/>
    <property type="match status" value="1"/>
</dbReference>
<feature type="domain" description="Methyl-accepting transducer" evidence="5">
    <location>
        <begin position="364"/>
        <end position="579"/>
    </location>
</feature>
<dbReference type="GO" id="GO:0006935">
    <property type="term" value="P:chemotaxis"/>
    <property type="evidence" value="ECO:0007669"/>
    <property type="project" value="UniProtKB-KW"/>
</dbReference>
<dbReference type="Pfam" id="PF00015">
    <property type="entry name" value="MCPsignal"/>
    <property type="match status" value="1"/>
</dbReference>
<dbReference type="Pfam" id="PF00672">
    <property type="entry name" value="HAMP"/>
    <property type="match status" value="1"/>
</dbReference>
<protein>
    <submittedName>
        <fullName evidence="7">Methyl-accepting chemotaxis protein</fullName>
    </submittedName>
</protein>
<dbReference type="SMART" id="SM00304">
    <property type="entry name" value="HAMP"/>
    <property type="match status" value="1"/>
</dbReference>
<dbReference type="Gene3D" id="6.10.340.10">
    <property type="match status" value="1"/>
</dbReference>
<evidence type="ECO:0000256" key="1">
    <source>
        <dbReference type="ARBA" id="ARBA00022500"/>
    </source>
</evidence>
<keyword evidence="4" id="KW-0812">Transmembrane</keyword>
<feature type="transmembrane region" description="Helical" evidence="4">
    <location>
        <begin position="21"/>
        <end position="39"/>
    </location>
</feature>
<dbReference type="InterPro" id="IPR003660">
    <property type="entry name" value="HAMP_dom"/>
</dbReference>
<dbReference type="SMART" id="SM00283">
    <property type="entry name" value="MA"/>
    <property type="match status" value="1"/>
</dbReference>
<sequence length="604" mass="67358">MQKINWSWQDISIRHKIGLGFTVIIAISVITGLVLLSNLNKISSQTKNLSETHIPTVYEVNYLMRYWQETSENAKAFDFSQNPYFNSQADITFERTLTAFSNLNELTTERKEELKKKGVFLDLLEQYLTQYKETREHYLDLSSNFENQRNRFNQELDNLNNTANIRSFNEARILAEVNQLGVKLNDHFLNRNGVELIELSIALPSFRSEISSIPARTAIKELTTGIFSTIENLLATYKQMRIAELKNYEASKNVMWEVRASSDIGLDQIQVVGNTSNDITNKQRTIQVITLILSIVLGVSLIFLLSNSIGRPIIRGIELAERVAKGDLTVKMKEDRKDEIGRLGSALNNMTVNLNKLISDIINTSRTVADYSEQLNEKALDLAEGANQQASSAEEVSSSMEEMHSVIEQNTQNSKETETISAKAAAQMRESNKRSKEAALQLEEITNKIMVIKDIAFQTNILALNAAVEAARAGQEGRGFSVVAAEVRKLAERSQAAAQEISKVSSVTIEASRLSTEMLDELTPQIEKTAELVSEISAASAEQVSGVQQINLALQELNQITQKNASSADEINITSDKLQGMSHQLLNATTSFKALSGSEEDEDF</sequence>
<keyword evidence="8" id="KW-1185">Reference proteome</keyword>
<evidence type="ECO:0000313" key="8">
    <source>
        <dbReference type="Proteomes" id="UP000252733"/>
    </source>
</evidence>
<dbReference type="PANTHER" id="PTHR43531">
    <property type="entry name" value="PROTEIN ICFG"/>
    <property type="match status" value="1"/>
</dbReference>
<keyword evidence="4" id="KW-0472">Membrane</keyword>
<dbReference type="GO" id="GO:0005886">
    <property type="term" value="C:plasma membrane"/>
    <property type="evidence" value="ECO:0007669"/>
    <property type="project" value="TreeGrafter"/>
</dbReference>
<feature type="domain" description="HAMP" evidence="6">
    <location>
        <begin position="307"/>
        <end position="359"/>
    </location>
</feature>
<dbReference type="PANTHER" id="PTHR43531:SF11">
    <property type="entry name" value="METHYL-ACCEPTING CHEMOTAXIS PROTEIN 3"/>
    <property type="match status" value="1"/>
</dbReference>
<dbReference type="RefSeq" id="WP_114437043.1">
    <property type="nucleotide sequence ID" value="NZ_QPIZ01000011.1"/>
</dbReference>
<dbReference type="PROSITE" id="PS50885">
    <property type="entry name" value="HAMP"/>
    <property type="match status" value="1"/>
</dbReference>